<dbReference type="Gene3D" id="3.30.360.10">
    <property type="entry name" value="Dihydrodipicolinate Reductase, domain 2"/>
    <property type="match status" value="1"/>
</dbReference>
<keyword evidence="5" id="KW-1185">Reference proteome</keyword>
<dbReference type="AlphaFoldDB" id="A0A1M6PQE5"/>
<evidence type="ECO:0000259" key="3">
    <source>
        <dbReference type="Pfam" id="PF22725"/>
    </source>
</evidence>
<organism evidence="4 5">
    <name type="scientific">Pseudonocardia thermophila</name>
    <dbReference type="NCBI Taxonomy" id="1848"/>
    <lineage>
        <taxon>Bacteria</taxon>
        <taxon>Bacillati</taxon>
        <taxon>Actinomycetota</taxon>
        <taxon>Actinomycetes</taxon>
        <taxon>Pseudonocardiales</taxon>
        <taxon>Pseudonocardiaceae</taxon>
        <taxon>Pseudonocardia</taxon>
    </lineage>
</organism>
<dbReference type="PANTHER" id="PTHR43818">
    <property type="entry name" value="BCDNA.GH03377"/>
    <property type="match status" value="1"/>
</dbReference>
<dbReference type="InterPro" id="IPR055170">
    <property type="entry name" value="GFO_IDH_MocA-like_dom"/>
</dbReference>
<protein>
    <submittedName>
        <fullName evidence="4">Predicted dehydrogenase</fullName>
    </submittedName>
</protein>
<evidence type="ECO:0000259" key="2">
    <source>
        <dbReference type="Pfam" id="PF01408"/>
    </source>
</evidence>
<reference evidence="4 5" key="1">
    <citation type="submission" date="2016-11" db="EMBL/GenBank/DDBJ databases">
        <authorList>
            <person name="Jaros S."/>
            <person name="Januszkiewicz K."/>
            <person name="Wedrychowicz H."/>
        </authorList>
    </citation>
    <scope>NUCLEOTIDE SEQUENCE [LARGE SCALE GENOMIC DNA]</scope>
    <source>
        <strain evidence="4 5">DSM 43832</strain>
    </source>
</reference>
<dbReference type="RefSeq" id="WP_159444855.1">
    <property type="nucleotide sequence ID" value="NZ_CALGVN010000036.1"/>
</dbReference>
<evidence type="ECO:0000313" key="4">
    <source>
        <dbReference type="EMBL" id="SHK10153.1"/>
    </source>
</evidence>
<dbReference type="EMBL" id="FRAP01000002">
    <property type="protein sequence ID" value="SHK10153.1"/>
    <property type="molecule type" value="Genomic_DNA"/>
</dbReference>
<dbReference type="InterPro" id="IPR000683">
    <property type="entry name" value="Gfo/Idh/MocA-like_OxRdtase_N"/>
</dbReference>
<dbReference type="Gene3D" id="3.40.50.720">
    <property type="entry name" value="NAD(P)-binding Rossmann-like Domain"/>
    <property type="match status" value="1"/>
</dbReference>
<proteinExistence type="predicted"/>
<dbReference type="Pfam" id="PF22725">
    <property type="entry name" value="GFO_IDH_MocA_C3"/>
    <property type="match status" value="1"/>
</dbReference>
<evidence type="ECO:0000313" key="5">
    <source>
        <dbReference type="Proteomes" id="UP000184363"/>
    </source>
</evidence>
<keyword evidence="1" id="KW-0560">Oxidoreductase</keyword>
<feature type="domain" description="Gfo/Idh/MocA-like oxidoreductase N-terminal" evidence="2">
    <location>
        <begin position="7"/>
        <end position="125"/>
    </location>
</feature>
<gene>
    <name evidence="4" type="ORF">SAMN05443637_102400</name>
</gene>
<dbReference type="GO" id="GO:0000166">
    <property type="term" value="F:nucleotide binding"/>
    <property type="evidence" value="ECO:0007669"/>
    <property type="project" value="InterPro"/>
</dbReference>
<dbReference type="Pfam" id="PF01408">
    <property type="entry name" value="GFO_IDH_MocA"/>
    <property type="match status" value="1"/>
</dbReference>
<sequence length="366" mass="38084">MSTTALGVALVGAGADHWGATAHIPALHAVEGVRLHTIVSSSPEAAERAQQRHGVPATHELRRVLDDASVDVVTVTLRVPQHAAVVEAAIAAGKHVYCEWPLARSTDEARSLTALSAARPDRVHVTGLQGRFSPALRTAAELIADGRIGRPLTGSVGVYMSLGIVPRPAHRAHLRHASVGANVLTIHGGHVLDMVEHVLGRATVNTARMWSAVPEFVVDTGEVLPRDAPDNVVALLDFGEAERIPVSVQLSHTAAAEGFTFDVHGTQGSIALRATGQPQFGNLTLTLTPLGGRSETIAPRPGLPYVSPLPAGHPGENVASLYAALADAVATGGSDGLLPRFPQAVALHELVDAIAGAAADRPLTRL</sequence>
<dbReference type="STRING" id="1848.SAMN05443637_102400"/>
<feature type="domain" description="GFO/IDH/MocA-like oxidoreductase" evidence="3">
    <location>
        <begin position="137"/>
        <end position="270"/>
    </location>
</feature>
<dbReference type="InterPro" id="IPR050463">
    <property type="entry name" value="Gfo/Idh/MocA_oxidrdct_glycsds"/>
</dbReference>
<dbReference type="Proteomes" id="UP000184363">
    <property type="component" value="Unassembled WGS sequence"/>
</dbReference>
<name>A0A1M6PQE5_PSETH</name>
<dbReference type="OrthoDB" id="9792085at2"/>
<evidence type="ECO:0000256" key="1">
    <source>
        <dbReference type="ARBA" id="ARBA00023002"/>
    </source>
</evidence>
<dbReference type="InterPro" id="IPR036291">
    <property type="entry name" value="NAD(P)-bd_dom_sf"/>
</dbReference>
<dbReference type="PANTHER" id="PTHR43818:SF11">
    <property type="entry name" value="BCDNA.GH03377"/>
    <property type="match status" value="1"/>
</dbReference>
<dbReference type="SUPFAM" id="SSF51735">
    <property type="entry name" value="NAD(P)-binding Rossmann-fold domains"/>
    <property type="match status" value="1"/>
</dbReference>
<dbReference type="GO" id="GO:0016491">
    <property type="term" value="F:oxidoreductase activity"/>
    <property type="evidence" value="ECO:0007669"/>
    <property type="project" value="UniProtKB-KW"/>
</dbReference>
<accession>A0A1M6PQE5</accession>
<dbReference type="SUPFAM" id="SSF55347">
    <property type="entry name" value="Glyceraldehyde-3-phosphate dehydrogenase-like, C-terminal domain"/>
    <property type="match status" value="1"/>
</dbReference>